<dbReference type="AlphaFoldDB" id="A0A2M4D523"/>
<proteinExistence type="predicted"/>
<organism evidence="3">
    <name type="scientific">Anopheles darlingi</name>
    <name type="common">Mosquito</name>
    <dbReference type="NCBI Taxonomy" id="43151"/>
    <lineage>
        <taxon>Eukaryota</taxon>
        <taxon>Metazoa</taxon>
        <taxon>Ecdysozoa</taxon>
        <taxon>Arthropoda</taxon>
        <taxon>Hexapoda</taxon>
        <taxon>Insecta</taxon>
        <taxon>Pterygota</taxon>
        <taxon>Neoptera</taxon>
        <taxon>Endopterygota</taxon>
        <taxon>Diptera</taxon>
        <taxon>Nematocera</taxon>
        <taxon>Culicoidea</taxon>
        <taxon>Culicidae</taxon>
        <taxon>Anophelinae</taxon>
        <taxon>Anopheles</taxon>
    </lineage>
</organism>
<evidence type="ECO:0000256" key="1">
    <source>
        <dbReference type="SAM" id="Phobius"/>
    </source>
</evidence>
<feature type="transmembrane region" description="Helical" evidence="1">
    <location>
        <begin position="37"/>
        <end position="54"/>
    </location>
</feature>
<evidence type="ECO:0008006" key="4">
    <source>
        <dbReference type="Google" id="ProtNLM"/>
    </source>
</evidence>
<protein>
    <recommendedName>
        <fullName evidence="4">Secreted protein</fullName>
    </recommendedName>
</protein>
<keyword evidence="2" id="KW-0732">Signal</keyword>
<feature type="chain" id="PRO_5014863172" description="Secreted protein" evidence="2">
    <location>
        <begin position="18"/>
        <end position="74"/>
    </location>
</feature>
<accession>A0A2M4D523</accession>
<keyword evidence="1" id="KW-0812">Transmembrane</keyword>
<evidence type="ECO:0000313" key="3">
    <source>
        <dbReference type="EMBL" id="MBW72653.1"/>
    </source>
</evidence>
<feature type="signal peptide" evidence="2">
    <location>
        <begin position="1"/>
        <end position="17"/>
    </location>
</feature>
<evidence type="ECO:0000256" key="2">
    <source>
        <dbReference type="SAM" id="SignalP"/>
    </source>
</evidence>
<dbReference type="EMBL" id="GGFL01008475">
    <property type="protein sequence ID" value="MBW72653.1"/>
    <property type="molecule type" value="Transcribed_RNA"/>
</dbReference>
<keyword evidence="1" id="KW-1133">Transmembrane helix</keyword>
<keyword evidence="1" id="KW-0472">Membrane</keyword>
<name>A0A2M4D523_ANODA</name>
<reference evidence="3" key="1">
    <citation type="submission" date="2018-01" db="EMBL/GenBank/DDBJ databases">
        <title>An insight into the sialome of Amazonian anophelines.</title>
        <authorList>
            <person name="Ribeiro J.M."/>
            <person name="Scarpassa V."/>
            <person name="Calvo E."/>
        </authorList>
    </citation>
    <scope>NUCLEOTIDE SEQUENCE</scope>
</reference>
<sequence length="74" mass="8108">MARLHLVLVLAAAATLATIPLVTIVETIEHHAAGGERRWLVKGLVLLMGCLLLGRCRKNTPIRLTTRTGDELLR</sequence>